<evidence type="ECO:0000256" key="1">
    <source>
        <dbReference type="SAM" id="MobiDB-lite"/>
    </source>
</evidence>
<name>A0AAN8E2K4_CHAGU</name>
<reference evidence="2 3" key="1">
    <citation type="journal article" date="2023" name="Mol. Biol. Evol.">
        <title>Genomics of Secondarily Temperate Adaptation in the Only Non-Antarctic Icefish.</title>
        <authorList>
            <person name="Rivera-Colon A.G."/>
            <person name="Rayamajhi N."/>
            <person name="Minhas B.F."/>
            <person name="Madrigal G."/>
            <person name="Bilyk K.T."/>
            <person name="Yoon V."/>
            <person name="Hune M."/>
            <person name="Gregory S."/>
            <person name="Cheng C.H.C."/>
            <person name="Catchen J.M."/>
        </authorList>
    </citation>
    <scope>NUCLEOTIDE SEQUENCE [LARGE SCALE GENOMIC DNA]</scope>
    <source>
        <tissue evidence="2">White muscle</tissue>
    </source>
</reference>
<sequence length="129" mass="14087">MLSIAANRPSAGTLHSPQQRPSGDNSSSSAPAHRSPAKIHRNSFKNTCRNSDMRGQMCFHDFSCVRVEVGWVLPGLPPRTEGGCDWRRPGIPPASIGTEAYRGSEEEGLKGWYLPPPFPPQTHTHLGIT</sequence>
<organism evidence="2 3">
    <name type="scientific">Champsocephalus gunnari</name>
    <name type="common">Mackerel icefish</name>
    <dbReference type="NCBI Taxonomy" id="52237"/>
    <lineage>
        <taxon>Eukaryota</taxon>
        <taxon>Metazoa</taxon>
        <taxon>Chordata</taxon>
        <taxon>Craniata</taxon>
        <taxon>Vertebrata</taxon>
        <taxon>Euteleostomi</taxon>
        <taxon>Actinopterygii</taxon>
        <taxon>Neopterygii</taxon>
        <taxon>Teleostei</taxon>
        <taxon>Neoteleostei</taxon>
        <taxon>Acanthomorphata</taxon>
        <taxon>Eupercaria</taxon>
        <taxon>Perciformes</taxon>
        <taxon>Notothenioidei</taxon>
        <taxon>Channichthyidae</taxon>
        <taxon>Champsocephalus</taxon>
    </lineage>
</organism>
<dbReference type="AlphaFoldDB" id="A0AAN8E2K4"/>
<protein>
    <submittedName>
        <fullName evidence="2">Uncharacterized protein</fullName>
    </submittedName>
</protein>
<gene>
    <name evidence="2" type="ORF">CgunFtcFv8_026641</name>
</gene>
<proteinExistence type="predicted"/>
<feature type="compositionally biased region" description="Polar residues" evidence="1">
    <location>
        <begin position="13"/>
        <end position="25"/>
    </location>
</feature>
<evidence type="ECO:0000313" key="2">
    <source>
        <dbReference type="EMBL" id="KAK5930405.1"/>
    </source>
</evidence>
<evidence type="ECO:0000313" key="3">
    <source>
        <dbReference type="Proteomes" id="UP001331515"/>
    </source>
</evidence>
<comment type="caution">
    <text evidence="2">The sequence shown here is derived from an EMBL/GenBank/DDBJ whole genome shotgun (WGS) entry which is preliminary data.</text>
</comment>
<feature type="region of interest" description="Disordered" evidence="1">
    <location>
        <begin position="1"/>
        <end position="46"/>
    </location>
</feature>
<accession>A0AAN8E2K4</accession>
<dbReference type="EMBL" id="JAURVH010001516">
    <property type="protein sequence ID" value="KAK5930405.1"/>
    <property type="molecule type" value="Genomic_DNA"/>
</dbReference>
<dbReference type="Proteomes" id="UP001331515">
    <property type="component" value="Unassembled WGS sequence"/>
</dbReference>
<keyword evidence="3" id="KW-1185">Reference proteome</keyword>